<reference evidence="5 6" key="1">
    <citation type="submission" date="2021-03" db="EMBL/GenBank/DDBJ databases">
        <title>Sequencing the genomes of 1000 actinobacteria strains.</title>
        <authorList>
            <person name="Klenk H.-P."/>
        </authorList>
    </citation>
    <scope>NUCLEOTIDE SEQUENCE [LARGE SCALE GENOMIC DNA]</scope>
    <source>
        <strain evidence="5 6">DSM 15454</strain>
    </source>
</reference>
<evidence type="ECO:0000256" key="2">
    <source>
        <dbReference type="SAM" id="SignalP"/>
    </source>
</evidence>
<keyword evidence="6" id="KW-1185">Reference proteome</keyword>
<dbReference type="Pfam" id="PF13229">
    <property type="entry name" value="Beta_helix"/>
    <property type="match status" value="1"/>
</dbReference>
<evidence type="ECO:0000259" key="3">
    <source>
        <dbReference type="Pfam" id="PF08486"/>
    </source>
</evidence>
<dbReference type="InterPro" id="IPR011050">
    <property type="entry name" value="Pectin_lyase_fold/virulence"/>
</dbReference>
<dbReference type="Pfam" id="PF08486">
    <property type="entry name" value="SpoIID"/>
    <property type="match status" value="1"/>
</dbReference>
<feature type="signal peptide" evidence="2">
    <location>
        <begin position="1"/>
        <end position="31"/>
    </location>
</feature>
<protein>
    <submittedName>
        <fullName evidence="5">SpoIID/LytB domain protein</fullName>
    </submittedName>
</protein>
<organism evidence="5 6">
    <name type="scientific">Paeniglutamicibacter psychrophenolicus</name>
    <dbReference type="NCBI Taxonomy" id="257454"/>
    <lineage>
        <taxon>Bacteria</taxon>
        <taxon>Bacillati</taxon>
        <taxon>Actinomycetota</taxon>
        <taxon>Actinomycetes</taxon>
        <taxon>Micrococcales</taxon>
        <taxon>Micrococcaceae</taxon>
        <taxon>Paeniglutamicibacter</taxon>
    </lineage>
</organism>
<dbReference type="EMBL" id="JAGIOE010000001">
    <property type="protein sequence ID" value="MBP2373487.1"/>
    <property type="molecule type" value="Genomic_DNA"/>
</dbReference>
<proteinExistence type="predicted"/>
<keyword evidence="2" id="KW-0732">Signal</keyword>
<name>A0ABS4WBB6_9MICC</name>
<dbReference type="InterPro" id="IPR013693">
    <property type="entry name" value="SpoIID/LytB_N"/>
</dbReference>
<evidence type="ECO:0000256" key="1">
    <source>
        <dbReference type="SAM" id="MobiDB-lite"/>
    </source>
</evidence>
<dbReference type="Proteomes" id="UP000766570">
    <property type="component" value="Unassembled WGS sequence"/>
</dbReference>
<evidence type="ECO:0000313" key="5">
    <source>
        <dbReference type="EMBL" id="MBP2373487.1"/>
    </source>
</evidence>
<feature type="chain" id="PRO_5047330028" evidence="2">
    <location>
        <begin position="32"/>
        <end position="868"/>
    </location>
</feature>
<comment type="caution">
    <text evidence="5">The sequence shown here is derived from an EMBL/GenBank/DDBJ whole genome shotgun (WGS) entry which is preliminary data.</text>
</comment>
<evidence type="ECO:0000313" key="6">
    <source>
        <dbReference type="Proteomes" id="UP000766570"/>
    </source>
</evidence>
<sequence length="868" mass="91063">MRKTALAVSAVLIAALLVPGVPALAVAPASAAVATASTKDTNKAYLAKAAKALGGADAATGKLRDGTLWRSHRDGIVVYSDKRRALTVRNAMARAWADTGWENGRFGYPAGEQYKSGADTRQNFGGGVIGVRPNGTSYWLPKAPKLPDFTVTGAGWGHGVGMSQYGARAMAAEGKSATGILQYYYNPAKVTAGKSAPAGDIRVQVLKSTSSSLAVAGARMRVTDPAARKTYTAPAGSTLTLKRSGSQLSYVLKTAAGYDVIPRDANKDGVNDKDPAPQENKTSGKLRITWEGTRAWASSKRASISIPKANAESSAPGLYRHGYLEAGLLKDQVNLVTSLRLNDEYLYGLAEVPSSWPSAVLQAQAIAGRTYAMRKVTRLKESCDCNVTDEVQDQKFTGWTKENEQPGYGARWKAAVNATLTRNAAGVPTSGKVVTYAGRLAETLYSSSTGGATRNSEDVWGGAALPYLRSRTDPWSLKASANNPYRTWTQRTSQRDMAKVFGLNDVVGVKFTRAKDLTISSATARTSSGAAKTLAGNAFRSWASGIGAHSAWITGIKASTTVPKATAINPRNFCTTTVKPGTSLAKAASKARDGAVICLKAGTHKAGNVVLKPRQTLIGHTRSNTRLNGTISVTTKKSGKLHRIGTARIPAKAPTRLSCNTSSQCNSAQVLFANGAQLTAVSSKSRVKAGTYWIDHRNRSIFTSKASSKKYKYTLATTARAATLGTWARMGNVTVSGYANPGNTGAVWLRGAHSTLSGSTVASNHGIGVQSNGQATAVLDSFVRRNGQAGISASGGKNTVVRGTEVGKNGWAGFRPATFTGGIAASNKATVKVSASRILDNRGAGTRGVRAKKGAKVSVVSSTVRGNR</sequence>
<feature type="compositionally biased region" description="Basic and acidic residues" evidence="1">
    <location>
        <begin position="263"/>
        <end position="276"/>
    </location>
</feature>
<gene>
    <name evidence="5" type="ORF">JOF46_001399</name>
</gene>
<dbReference type="SUPFAM" id="SSF51126">
    <property type="entry name" value="Pectin lyase-like"/>
    <property type="match status" value="1"/>
</dbReference>
<accession>A0ABS4WBB6</accession>
<dbReference type="NCBIfam" id="TIGR02669">
    <property type="entry name" value="SpoIID_LytB"/>
    <property type="match status" value="1"/>
</dbReference>
<evidence type="ECO:0000259" key="4">
    <source>
        <dbReference type="Pfam" id="PF13229"/>
    </source>
</evidence>
<dbReference type="InterPro" id="IPR012334">
    <property type="entry name" value="Pectin_lyas_fold"/>
</dbReference>
<dbReference type="InterPro" id="IPR039448">
    <property type="entry name" value="Beta_helix"/>
</dbReference>
<feature type="domain" description="Sporulation stage II protein D amidase enhancer LytB N-terminal" evidence="3">
    <location>
        <begin position="332"/>
        <end position="419"/>
    </location>
</feature>
<feature type="region of interest" description="Disordered" evidence="1">
    <location>
        <begin position="263"/>
        <end position="285"/>
    </location>
</feature>
<feature type="domain" description="Right handed beta helix" evidence="4">
    <location>
        <begin position="746"/>
        <end position="867"/>
    </location>
</feature>
<dbReference type="Gene3D" id="2.160.20.10">
    <property type="entry name" value="Single-stranded right-handed beta-helix, Pectin lyase-like"/>
    <property type="match status" value="1"/>
</dbReference>
<dbReference type="InterPro" id="IPR013486">
    <property type="entry name" value="SpoIID/LytB"/>
</dbReference>